<dbReference type="InterPro" id="IPR025296">
    <property type="entry name" value="DUF4158"/>
</dbReference>
<dbReference type="GO" id="GO:0006313">
    <property type="term" value="P:DNA transposition"/>
    <property type="evidence" value="ECO:0007669"/>
    <property type="project" value="InterPro"/>
</dbReference>
<keyword evidence="4" id="KW-0233">DNA recombination</keyword>
<dbReference type="InterPro" id="IPR002513">
    <property type="entry name" value="Tn3_Tnp_DDE_dom"/>
</dbReference>
<dbReference type="AlphaFoldDB" id="D6TDF1"/>
<comment type="caution">
    <text evidence="8">The sequence shown here is derived from an EMBL/GenBank/DDBJ whole genome shotgun (WGS) entry which is preliminary data.</text>
</comment>
<evidence type="ECO:0000256" key="3">
    <source>
        <dbReference type="ARBA" id="ARBA00023125"/>
    </source>
</evidence>
<sequence length="1027" mass="117401">MVKTYSWSTDAKEMRRLFTLTYHDLQFLEPLRADAQRLYRALVLVWARVERVLVSDPNDVPEDVIEQVSKQLSLKPAVLSQLRNHPSARSATFEAVRKHLEVRAWQESDAEQLSAYLAQKVAHTGNPSALFDAATDWMVRVGVLRPQGETTIDRLIYQVRNQAEDTFFEQIVAQLSLEHRNKLDALLDTSQGDSRLAWLGAPPRAASVPAIKEECERLVHVRQSLPAPLQWGAMTTNRLRQWAAIVKKHRARNIRLYPPAKRYTHLCAFLTIRAEELTTIIVEMFDILVGRLFSRSDDDLMEARAKRTETHQESARLFKKVAQVLLDANVPEEQVRERIFKQVSRERVSALVDLSDELDKSETATFFGILDHRYAHLRDFAPVVLRTLQFDSPRTNNPLLEGLTTLTQMNQEGKKTVPDEAPVDFVPRKWEGAVVKDGEINKHAWEFTLLHETRAALRAGDLIVEGSQRYAAWDSDLYQATEWAQRRAAWYEESGLPEDGNLYLQEQLSGLEQTAKRVARRIARGKNPDARVEGDKLKLTALEKIEIPQEVIDLRTDLIELFPPTGLPEVLMEVDRWANISPIFFRLTSRREPTEEALAELRPQLYAVLVAEATNIGLSAMAQSSGIALHELERVYDWYLREETMRAAISRLISYHRSLPLTMKFGDGTTSSSDGIRFGMAASSLHGRHLPRYFGVRRGVTLYNHTTNQSNQPWIDVVNCLVRESTYVLDGLLYQDAPPIKEHYVDTGGFTELLFGLFMLLGFRFAPRLRDLSDQTLYRPRKHTDYSVLTPVLKKDIREDLIVAHWDDMNRLAASLKDGLVRPSLVVSKLQAMQRQNPLQQAIQELGRLGKTGHILHYVDDPPFRRRVLVGLNKGETLHSMARDLSLGHQGRFTERSYEAQLNRASALSLVINAIVVWNTRHFDRAQAKLLEQGEQVADSVWQHLSPLAWKHINFVGSYHFSDIHLEGDFRPLRESERKSHRGGGEKYARSESIQEGNELPSQEDESSEQQLIQLPLLQDTPRDTEK</sequence>
<protein>
    <submittedName>
        <fullName evidence="8">Transposase Tn3 family protein</fullName>
    </submittedName>
</protein>
<keyword evidence="2" id="KW-0815">Transposition</keyword>
<comment type="similarity">
    <text evidence="1">Belongs to the transposase 7 family.</text>
</comment>
<dbReference type="GO" id="GO:0003677">
    <property type="term" value="F:DNA binding"/>
    <property type="evidence" value="ECO:0007669"/>
    <property type="project" value="UniProtKB-KW"/>
</dbReference>
<reference evidence="8 9" key="1">
    <citation type="journal article" date="2011" name="Stand. Genomic Sci.">
        <title>Non-contiguous finished genome sequence and contextual data of the filamentous soil bacterium Ktedonobacter racemifer type strain (SOSP1-21).</title>
        <authorList>
            <person name="Chang Y.J."/>
            <person name="Land M."/>
            <person name="Hauser L."/>
            <person name="Chertkov O."/>
            <person name="Del Rio T.G."/>
            <person name="Nolan M."/>
            <person name="Copeland A."/>
            <person name="Tice H."/>
            <person name="Cheng J.F."/>
            <person name="Lucas S."/>
            <person name="Han C."/>
            <person name="Goodwin L."/>
            <person name="Pitluck S."/>
            <person name="Ivanova N."/>
            <person name="Ovchinikova G."/>
            <person name="Pati A."/>
            <person name="Chen A."/>
            <person name="Palaniappan K."/>
            <person name="Mavromatis K."/>
            <person name="Liolios K."/>
            <person name="Brettin T."/>
            <person name="Fiebig A."/>
            <person name="Rohde M."/>
            <person name="Abt B."/>
            <person name="Goker M."/>
            <person name="Detter J.C."/>
            <person name="Woyke T."/>
            <person name="Bristow J."/>
            <person name="Eisen J.A."/>
            <person name="Markowitz V."/>
            <person name="Hugenholtz P."/>
            <person name="Kyrpides N.C."/>
            <person name="Klenk H.P."/>
            <person name="Lapidus A."/>
        </authorList>
    </citation>
    <scope>NUCLEOTIDE SEQUENCE [LARGE SCALE GENOMIC DNA]</scope>
    <source>
        <strain evidence="9">DSM 44963</strain>
    </source>
</reference>
<feature type="domain" description="Tn3 transposase DDE" evidence="6">
    <location>
        <begin position="569"/>
        <end position="959"/>
    </location>
</feature>
<keyword evidence="9" id="KW-1185">Reference proteome</keyword>
<proteinExistence type="inferred from homology"/>
<dbReference type="NCBIfam" id="NF033527">
    <property type="entry name" value="transpos_Tn3"/>
    <property type="match status" value="1"/>
</dbReference>
<feature type="region of interest" description="Disordered" evidence="5">
    <location>
        <begin position="975"/>
        <end position="1027"/>
    </location>
</feature>
<gene>
    <name evidence="8" type="ORF">Krac_9723</name>
</gene>
<evidence type="ECO:0000256" key="4">
    <source>
        <dbReference type="ARBA" id="ARBA00023172"/>
    </source>
</evidence>
<dbReference type="Pfam" id="PF13700">
    <property type="entry name" value="DUF4158"/>
    <property type="match status" value="1"/>
</dbReference>
<dbReference type="OrthoDB" id="51846at2"/>
<evidence type="ECO:0000313" key="8">
    <source>
        <dbReference type="EMBL" id="EFH88296.1"/>
    </source>
</evidence>
<evidence type="ECO:0000259" key="6">
    <source>
        <dbReference type="Pfam" id="PF01526"/>
    </source>
</evidence>
<evidence type="ECO:0000256" key="5">
    <source>
        <dbReference type="SAM" id="MobiDB-lite"/>
    </source>
</evidence>
<dbReference type="Proteomes" id="UP000004508">
    <property type="component" value="Unassembled WGS sequence"/>
</dbReference>
<dbReference type="STRING" id="485913.Krac_9723"/>
<dbReference type="GO" id="GO:0004803">
    <property type="term" value="F:transposase activity"/>
    <property type="evidence" value="ECO:0007669"/>
    <property type="project" value="InterPro"/>
</dbReference>
<dbReference type="eggNOG" id="COG4644">
    <property type="taxonomic scope" value="Bacteria"/>
</dbReference>
<dbReference type="RefSeq" id="WP_007904165.1">
    <property type="nucleotide sequence ID" value="NZ_ADVG01000001.1"/>
</dbReference>
<accession>D6TDF1</accession>
<dbReference type="InParanoid" id="D6TDF1"/>
<feature type="compositionally biased region" description="Basic and acidic residues" evidence="5">
    <location>
        <begin position="975"/>
        <end position="990"/>
    </location>
</feature>
<organism evidence="8 9">
    <name type="scientific">Ktedonobacter racemifer DSM 44963</name>
    <dbReference type="NCBI Taxonomy" id="485913"/>
    <lineage>
        <taxon>Bacteria</taxon>
        <taxon>Bacillati</taxon>
        <taxon>Chloroflexota</taxon>
        <taxon>Ktedonobacteria</taxon>
        <taxon>Ktedonobacterales</taxon>
        <taxon>Ktedonobacteraceae</taxon>
        <taxon>Ktedonobacter</taxon>
    </lineage>
</organism>
<keyword evidence="3" id="KW-0238">DNA-binding</keyword>
<dbReference type="Pfam" id="PF01526">
    <property type="entry name" value="DDE_Tnp_Tn3"/>
    <property type="match status" value="1"/>
</dbReference>
<name>D6TDF1_KTERA</name>
<dbReference type="InterPro" id="IPR047653">
    <property type="entry name" value="Tn3-like_transpos"/>
</dbReference>
<dbReference type="EMBL" id="ADVG01000001">
    <property type="protein sequence ID" value="EFH88296.1"/>
    <property type="molecule type" value="Genomic_DNA"/>
</dbReference>
<evidence type="ECO:0000256" key="1">
    <source>
        <dbReference type="ARBA" id="ARBA00009402"/>
    </source>
</evidence>
<evidence type="ECO:0000256" key="2">
    <source>
        <dbReference type="ARBA" id="ARBA00022578"/>
    </source>
</evidence>
<evidence type="ECO:0000313" key="9">
    <source>
        <dbReference type="Proteomes" id="UP000004508"/>
    </source>
</evidence>
<evidence type="ECO:0000259" key="7">
    <source>
        <dbReference type="Pfam" id="PF13700"/>
    </source>
</evidence>
<feature type="domain" description="DUF4158" evidence="7">
    <location>
        <begin position="8"/>
        <end position="158"/>
    </location>
</feature>